<reference evidence="13 14" key="1">
    <citation type="submission" date="2016-07" db="EMBL/GenBank/DDBJ databases">
        <title>Pervasive Adenine N6-methylation of Active Genes in Fungi.</title>
        <authorList>
            <consortium name="DOE Joint Genome Institute"/>
            <person name="Mondo S.J."/>
            <person name="Dannebaum R.O."/>
            <person name="Kuo R.C."/>
            <person name="Labutti K."/>
            <person name="Haridas S."/>
            <person name="Kuo A."/>
            <person name="Salamov A."/>
            <person name="Ahrendt S.R."/>
            <person name="Lipzen A."/>
            <person name="Sullivan W."/>
            <person name="Andreopoulos W.B."/>
            <person name="Clum A."/>
            <person name="Lindquist E."/>
            <person name="Daum C."/>
            <person name="Ramamoorthy G.K."/>
            <person name="Gryganskyi A."/>
            <person name="Culley D."/>
            <person name="Magnuson J.K."/>
            <person name="James T.Y."/>
            <person name="O'Malley M.A."/>
            <person name="Stajich J.E."/>
            <person name="Spatafora J.W."/>
            <person name="Visel A."/>
            <person name="Grigoriev I.V."/>
        </authorList>
    </citation>
    <scope>NUCLEOTIDE SEQUENCE [LARGE SCALE GENOMIC DNA]</scope>
    <source>
        <strain evidence="13 14">NRRL 3116</strain>
    </source>
</reference>
<feature type="transmembrane region" description="Helical" evidence="10">
    <location>
        <begin position="71"/>
        <end position="96"/>
    </location>
</feature>
<protein>
    <recommendedName>
        <fullName evidence="10">Vacuolar calcium ion transporter</fullName>
    </recommendedName>
</protein>
<dbReference type="Proteomes" id="UP000193648">
    <property type="component" value="Unassembled WGS sequence"/>
</dbReference>
<keyword evidence="7 10" id="KW-1133">Transmembrane helix</keyword>
<evidence type="ECO:0000256" key="5">
    <source>
        <dbReference type="ARBA" id="ARBA00022692"/>
    </source>
</evidence>
<comment type="similarity">
    <text evidence="2 10">Belongs to the Ca(2+):cation antiporter (CaCA) (TC 2.A.19) family.</text>
</comment>
<accession>A0A1Y2GG62</accession>
<dbReference type="InterPro" id="IPR044880">
    <property type="entry name" value="NCX_ion-bd_dom_sf"/>
</dbReference>
<comment type="caution">
    <text evidence="13">The sequence shown here is derived from an EMBL/GenBank/DDBJ whole genome shotgun (WGS) entry which is preliminary data.</text>
</comment>
<comment type="subcellular location">
    <subcellularLocation>
        <location evidence="1">Endomembrane system</location>
        <topology evidence="1">Multi-pass membrane protein</topology>
    </subcellularLocation>
    <subcellularLocation>
        <location evidence="10">Vacuole membrane</location>
    </subcellularLocation>
</comment>
<dbReference type="GO" id="GO:0006874">
    <property type="term" value="P:intracellular calcium ion homeostasis"/>
    <property type="evidence" value="ECO:0007669"/>
    <property type="project" value="TreeGrafter"/>
</dbReference>
<feature type="transmembrane region" description="Helical" evidence="10">
    <location>
        <begin position="232"/>
        <end position="253"/>
    </location>
</feature>
<keyword evidence="8 10" id="KW-0406">Ion transport</keyword>
<dbReference type="NCBIfam" id="TIGR00378">
    <property type="entry name" value="cax"/>
    <property type="match status" value="1"/>
</dbReference>
<feature type="transmembrane region" description="Helical" evidence="10">
    <location>
        <begin position="194"/>
        <end position="212"/>
    </location>
</feature>
<dbReference type="GeneID" id="33562814"/>
<keyword evidence="11" id="KW-0732">Signal</keyword>
<dbReference type="InterPro" id="IPR004798">
    <property type="entry name" value="CAX-like"/>
</dbReference>
<dbReference type="RefSeq" id="XP_021878622.1">
    <property type="nucleotide sequence ID" value="XM_022020970.1"/>
</dbReference>
<dbReference type="OrthoDB" id="1699231at2759"/>
<dbReference type="GO" id="GO:0005774">
    <property type="term" value="C:vacuolar membrane"/>
    <property type="evidence" value="ECO:0007669"/>
    <property type="project" value="UniProtKB-SubCell"/>
</dbReference>
<evidence type="ECO:0000256" key="6">
    <source>
        <dbReference type="ARBA" id="ARBA00022837"/>
    </source>
</evidence>
<evidence type="ECO:0000256" key="2">
    <source>
        <dbReference type="ARBA" id="ARBA00008170"/>
    </source>
</evidence>
<dbReference type="GO" id="GO:0012505">
    <property type="term" value="C:endomembrane system"/>
    <property type="evidence" value="ECO:0007669"/>
    <property type="project" value="UniProtKB-SubCell"/>
</dbReference>
<keyword evidence="10" id="KW-0926">Vacuole</keyword>
<comment type="caution">
    <text evidence="10">Lacks conserved residue(s) required for the propagation of feature annotation.</text>
</comment>
<keyword evidence="10" id="KW-0050">Antiport</keyword>
<evidence type="ECO:0000256" key="3">
    <source>
        <dbReference type="ARBA" id="ARBA00022448"/>
    </source>
</evidence>
<feature type="transmembrane region" description="Helical" evidence="10">
    <location>
        <begin position="296"/>
        <end position="317"/>
    </location>
</feature>
<dbReference type="GO" id="GO:0015369">
    <property type="term" value="F:calcium:proton antiporter activity"/>
    <property type="evidence" value="ECO:0007669"/>
    <property type="project" value="UniProtKB-UniRule"/>
</dbReference>
<keyword evidence="14" id="KW-1185">Reference proteome</keyword>
<evidence type="ECO:0000259" key="12">
    <source>
        <dbReference type="Pfam" id="PF01699"/>
    </source>
</evidence>
<feature type="transmembrane region" description="Helical" evidence="10">
    <location>
        <begin position="146"/>
        <end position="166"/>
    </location>
</feature>
<gene>
    <name evidence="13" type="ORF">BCR41DRAFT_309868</name>
</gene>
<dbReference type="EMBL" id="MCFF01000036">
    <property type="protein sequence ID" value="ORZ08839.1"/>
    <property type="molecule type" value="Genomic_DNA"/>
</dbReference>
<keyword evidence="9 10" id="KW-0472">Membrane</keyword>
<sequence length="365" mass="40033">MLSKWANLIVFILNLLAMMHLGKAAGACMEELVPKLGMRIVSIFDAMTSSSVELAVAAFALMKGLVRVVQAAMLGAILNNLLMMMGIALCVGGYYHREQKIQADTSQTGMNLLMIVCISYVIPVALDTQLIEATRAITEGVQHDLWTISKVMAIVMLILYGCCLLFQYDSTSFMVTPEAKHTGAHTVHRRNVHYWFAGLGYSVMLGAQIYSANLLVHAVEALGKQFHLNDSFVGFVLLPIVLIADLQEEVIAIKESRANRLDRSIALMVGSCMQIALLVTPLLVLLGWVVDVPMTFRFSLLEAAVLAGSVLIVNYLLQDNETNWLEGCLLLAAFFMCALAFYYDIKPFESELGSGDHEPGAGSHH</sequence>
<dbReference type="InParanoid" id="A0A1Y2GG62"/>
<proteinExistence type="inferred from homology"/>
<dbReference type="PANTHER" id="PTHR31503">
    <property type="entry name" value="VACUOLAR CALCIUM ION TRANSPORTER"/>
    <property type="match status" value="1"/>
</dbReference>
<feature type="transmembrane region" description="Helical" evidence="10">
    <location>
        <begin position="324"/>
        <end position="343"/>
    </location>
</feature>
<feature type="signal peptide" evidence="11">
    <location>
        <begin position="1"/>
        <end position="24"/>
    </location>
</feature>
<dbReference type="InterPro" id="IPR004837">
    <property type="entry name" value="NaCa_Exmemb"/>
</dbReference>
<dbReference type="Pfam" id="PF01699">
    <property type="entry name" value="Na_Ca_ex"/>
    <property type="match status" value="2"/>
</dbReference>
<dbReference type="InterPro" id="IPR004713">
    <property type="entry name" value="CaH_exchang"/>
</dbReference>
<name>A0A1Y2GG62_9FUNG</name>
<keyword evidence="3 10" id="KW-0813">Transport</keyword>
<evidence type="ECO:0000313" key="14">
    <source>
        <dbReference type="Proteomes" id="UP000193648"/>
    </source>
</evidence>
<feature type="domain" description="Sodium/calcium exchanger membrane region" evidence="12">
    <location>
        <begin position="8"/>
        <end position="168"/>
    </location>
</feature>
<comment type="function">
    <text evidence="10">Has a role in promoting intracellular calcium ion sequestration via the exchange of calcium ions for hydrogen ions across the vacuolar membrane. Involved also in manganese ion homeostasis via its uptake into the vacuole.</text>
</comment>
<organism evidence="13 14">
    <name type="scientific">Lobosporangium transversale</name>
    <dbReference type="NCBI Taxonomy" id="64571"/>
    <lineage>
        <taxon>Eukaryota</taxon>
        <taxon>Fungi</taxon>
        <taxon>Fungi incertae sedis</taxon>
        <taxon>Mucoromycota</taxon>
        <taxon>Mortierellomycotina</taxon>
        <taxon>Mortierellomycetes</taxon>
        <taxon>Mortierellales</taxon>
        <taxon>Mortierellaceae</taxon>
        <taxon>Lobosporangium</taxon>
    </lineage>
</organism>
<keyword evidence="6 10" id="KW-0106">Calcium</keyword>
<keyword evidence="4 10" id="KW-0109">Calcium transport</keyword>
<dbReference type="PANTHER" id="PTHR31503:SF22">
    <property type="entry name" value="VACUOLAR CALCIUM ION TRANSPORTER"/>
    <property type="match status" value="1"/>
</dbReference>
<feature type="domain" description="Sodium/calcium exchanger membrane region" evidence="12">
    <location>
        <begin position="207"/>
        <end position="342"/>
    </location>
</feature>
<dbReference type="AlphaFoldDB" id="A0A1Y2GG62"/>
<evidence type="ECO:0000256" key="4">
    <source>
        <dbReference type="ARBA" id="ARBA00022568"/>
    </source>
</evidence>
<evidence type="ECO:0000256" key="1">
    <source>
        <dbReference type="ARBA" id="ARBA00004127"/>
    </source>
</evidence>
<evidence type="ECO:0000256" key="10">
    <source>
        <dbReference type="RuleBase" id="RU365028"/>
    </source>
</evidence>
<evidence type="ECO:0000256" key="7">
    <source>
        <dbReference type="ARBA" id="ARBA00022989"/>
    </source>
</evidence>
<keyword evidence="5 10" id="KW-0812">Transmembrane</keyword>
<evidence type="ECO:0000313" key="13">
    <source>
        <dbReference type="EMBL" id="ORZ08839.1"/>
    </source>
</evidence>
<dbReference type="Gene3D" id="1.20.1420.30">
    <property type="entry name" value="NCX, central ion-binding region"/>
    <property type="match status" value="1"/>
</dbReference>
<evidence type="ECO:0000256" key="11">
    <source>
        <dbReference type="SAM" id="SignalP"/>
    </source>
</evidence>
<dbReference type="STRING" id="64571.A0A1Y2GG62"/>
<feature type="chain" id="PRO_5012960278" description="Vacuolar calcium ion transporter" evidence="11">
    <location>
        <begin position="25"/>
        <end position="365"/>
    </location>
</feature>
<feature type="transmembrane region" description="Helical" evidence="10">
    <location>
        <begin position="108"/>
        <end position="126"/>
    </location>
</feature>
<feature type="transmembrane region" description="Helical" evidence="10">
    <location>
        <begin position="265"/>
        <end position="290"/>
    </location>
</feature>
<evidence type="ECO:0000256" key="8">
    <source>
        <dbReference type="ARBA" id="ARBA00023065"/>
    </source>
</evidence>
<evidence type="ECO:0000256" key="9">
    <source>
        <dbReference type="ARBA" id="ARBA00023136"/>
    </source>
</evidence>